<feature type="transmembrane region" description="Helical" evidence="8">
    <location>
        <begin position="358"/>
        <end position="376"/>
    </location>
</feature>
<feature type="transmembrane region" description="Helical" evidence="8">
    <location>
        <begin position="95"/>
        <end position="116"/>
    </location>
</feature>
<keyword evidence="9" id="KW-0328">Glycosyltransferase</keyword>
<feature type="transmembrane region" description="Helical" evidence="8">
    <location>
        <begin position="122"/>
        <end position="140"/>
    </location>
</feature>
<feature type="transmembrane region" description="Helical" evidence="8">
    <location>
        <begin position="169"/>
        <end position="187"/>
    </location>
</feature>
<organism evidence="9 10">
    <name type="scientific">Kibdelosporangium banguiense</name>
    <dbReference type="NCBI Taxonomy" id="1365924"/>
    <lineage>
        <taxon>Bacteria</taxon>
        <taxon>Bacillati</taxon>
        <taxon>Actinomycetota</taxon>
        <taxon>Actinomycetes</taxon>
        <taxon>Pseudonocardiales</taxon>
        <taxon>Pseudonocardiaceae</taxon>
        <taxon>Kibdelosporangium</taxon>
    </lineage>
</organism>
<feature type="transmembrane region" description="Helical" evidence="8">
    <location>
        <begin position="32"/>
        <end position="52"/>
    </location>
</feature>
<dbReference type="Proteomes" id="UP001519332">
    <property type="component" value="Unassembled WGS sequence"/>
</dbReference>
<comment type="subcellular location">
    <subcellularLocation>
        <location evidence="1">Cell membrane</location>
        <topology evidence="1">Multi-pass membrane protein</topology>
    </subcellularLocation>
</comment>
<proteinExistence type="inferred from homology"/>
<evidence type="ECO:0000256" key="6">
    <source>
        <dbReference type="ARBA" id="ARBA00023136"/>
    </source>
</evidence>
<evidence type="ECO:0000256" key="7">
    <source>
        <dbReference type="ARBA" id="ARBA00024033"/>
    </source>
</evidence>
<evidence type="ECO:0000313" key="10">
    <source>
        <dbReference type="Proteomes" id="UP001519332"/>
    </source>
</evidence>
<evidence type="ECO:0000313" key="9">
    <source>
        <dbReference type="EMBL" id="MBP2326306.1"/>
    </source>
</evidence>
<evidence type="ECO:0000256" key="3">
    <source>
        <dbReference type="ARBA" id="ARBA00022679"/>
    </source>
</evidence>
<reference evidence="9 10" key="1">
    <citation type="submission" date="2021-03" db="EMBL/GenBank/DDBJ databases">
        <title>Sequencing the genomes of 1000 actinobacteria strains.</title>
        <authorList>
            <person name="Klenk H.-P."/>
        </authorList>
    </citation>
    <scope>NUCLEOTIDE SEQUENCE [LARGE SCALE GENOMIC DNA]</scope>
    <source>
        <strain evidence="9 10">DSM 46670</strain>
    </source>
</reference>
<evidence type="ECO:0000256" key="1">
    <source>
        <dbReference type="ARBA" id="ARBA00004651"/>
    </source>
</evidence>
<gene>
    <name evidence="9" type="ORF">JOF56_006691</name>
</gene>
<protein>
    <submittedName>
        <fullName evidence="9">Alpha-1,2-mannosyltransferase</fullName>
        <ecNumber evidence="9">2.4.1.-</ecNumber>
    </submittedName>
</protein>
<evidence type="ECO:0000256" key="5">
    <source>
        <dbReference type="ARBA" id="ARBA00022989"/>
    </source>
</evidence>
<evidence type="ECO:0000256" key="8">
    <source>
        <dbReference type="SAM" id="Phobius"/>
    </source>
</evidence>
<evidence type="ECO:0000256" key="2">
    <source>
        <dbReference type="ARBA" id="ARBA00022475"/>
    </source>
</evidence>
<dbReference type="Pfam" id="PF09594">
    <property type="entry name" value="GT87"/>
    <property type="match status" value="1"/>
</dbReference>
<comment type="similarity">
    <text evidence="7">Belongs to the glycosyltransferase 87 family.</text>
</comment>
<keyword evidence="2" id="KW-1003">Cell membrane</keyword>
<dbReference type="EC" id="2.4.1.-" evidence="9"/>
<keyword evidence="6 8" id="KW-0472">Membrane</keyword>
<name>A0ABS4TR00_9PSEU</name>
<keyword evidence="3 9" id="KW-0808">Transferase</keyword>
<keyword evidence="10" id="KW-1185">Reference proteome</keyword>
<comment type="caution">
    <text evidence="9">The sequence shown here is derived from an EMBL/GenBank/DDBJ whole genome shotgun (WGS) entry which is preliminary data.</text>
</comment>
<feature type="transmembrane region" description="Helical" evidence="8">
    <location>
        <begin position="147"/>
        <end position="163"/>
    </location>
</feature>
<feature type="transmembrane region" description="Helical" evidence="8">
    <location>
        <begin position="396"/>
        <end position="413"/>
    </location>
</feature>
<sequence>MSVSSSTVTGHESRAAGPSSEVPRYHLIPRPVFWAVVVLGILAIGAYLAQVLEDPIRQAHQVDLFAYRVAGERVLDGRSLYDTPLIGDTKGVFEFVYSPFAALVFTPLTALSGVWFTVAGTLGNFLLLAVVVGLTLGWLGYRRDSRLALFSVGVAGLLLWCEPIRQSVIFGQVNLILLALVLVDLMLPDRMRGKGALIGVAAGIKLIPAFFVLYLLVTRRFRAAAVAGVSFAATVLLGFLLLPKDSVTFWAGAFLDPTRVGVPEHPGNETLRGMIVRTIGEGGFQQLLWVVLAGAVAVVGLLLARQLSLHGRELPAVLLCGLVSTAVSPYSWPHHWVWLGLFVVYLLHLSLRPGAVTARFALVATVLVTLGGVFAFVDPDVSTLLAIPSWGHLGVFYHNAYIWLLFAIIAVTARRIHGWTTSQATQFTV</sequence>
<feature type="transmembrane region" description="Helical" evidence="8">
    <location>
        <begin position="223"/>
        <end position="242"/>
    </location>
</feature>
<feature type="transmembrane region" description="Helical" evidence="8">
    <location>
        <begin position="196"/>
        <end position="217"/>
    </location>
</feature>
<dbReference type="InterPro" id="IPR018584">
    <property type="entry name" value="GT87"/>
</dbReference>
<dbReference type="EMBL" id="JAGINW010000001">
    <property type="protein sequence ID" value="MBP2326306.1"/>
    <property type="molecule type" value="Genomic_DNA"/>
</dbReference>
<feature type="transmembrane region" description="Helical" evidence="8">
    <location>
        <begin position="287"/>
        <end position="304"/>
    </location>
</feature>
<feature type="transmembrane region" description="Helical" evidence="8">
    <location>
        <begin position="335"/>
        <end position="351"/>
    </location>
</feature>
<keyword evidence="5 8" id="KW-1133">Transmembrane helix</keyword>
<dbReference type="RefSeq" id="WP_209643382.1">
    <property type="nucleotide sequence ID" value="NZ_JAGINW010000001.1"/>
</dbReference>
<evidence type="ECO:0000256" key="4">
    <source>
        <dbReference type="ARBA" id="ARBA00022692"/>
    </source>
</evidence>
<accession>A0ABS4TR00</accession>
<keyword evidence="4 8" id="KW-0812">Transmembrane</keyword>
<dbReference type="GO" id="GO:0016757">
    <property type="term" value="F:glycosyltransferase activity"/>
    <property type="evidence" value="ECO:0007669"/>
    <property type="project" value="UniProtKB-KW"/>
</dbReference>